<evidence type="ECO:0000313" key="2">
    <source>
        <dbReference type="Proteomes" id="UP001436462"/>
    </source>
</evidence>
<protein>
    <recommendedName>
        <fullName evidence="3">Phage protein</fullName>
    </recommendedName>
</protein>
<dbReference type="Proteomes" id="UP001436462">
    <property type="component" value="Unassembled WGS sequence"/>
</dbReference>
<organism evidence="1 2">
    <name type="scientific">Proteus genomosp. 6</name>
    <dbReference type="NCBI Taxonomy" id="1311820"/>
    <lineage>
        <taxon>Bacteria</taxon>
        <taxon>Pseudomonadati</taxon>
        <taxon>Pseudomonadota</taxon>
        <taxon>Gammaproteobacteria</taxon>
        <taxon>Enterobacterales</taxon>
        <taxon>Morganellaceae</taxon>
        <taxon>Proteus</taxon>
    </lineage>
</organism>
<proteinExistence type="predicted"/>
<evidence type="ECO:0000313" key="1">
    <source>
        <dbReference type="EMBL" id="MEQ5346612.1"/>
    </source>
</evidence>
<accession>A0ABV1L4U8</accession>
<gene>
    <name evidence="1" type="ORF">ABN253_00300</name>
</gene>
<dbReference type="RefSeq" id="WP_349419615.1">
    <property type="nucleotide sequence ID" value="NZ_JBEEWF010000001.1"/>
</dbReference>
<comment type="caution">
    <text evidence="1">The sequence shown here is derived from an EMBL/GenBank/DDBJ whole genome shotgun (WGS) entry which is preliminary data.</text>
</comment>
<name>A0ABV1L4U8_9GAMM</name>
<keyword evidence="2" id="KW-1185">Reference proteome</keyword>
<sequence>MAIVQYYVDAESVNMETELYEITDDEKYILDNGRRDKDLLDNLEWCASDCAEDYYYHHDGWESSWPVCLIIWIDGACKGKFSVDREFEPVFSASEVE</sequence>
<reference evidence="1 2" key="1">
    <citation type="submission" date="2024-04" db="EMBL/GenBank/DDBJ databases">
        <title>Role of Flies in the Dissemination of Carbapenem-Resistant Enterobacteriaceae (CRE): An Epidemiological and Genomic Study in China.</title>
        <authorList>
            <person name="Kaichao C."/>
            <person name="Zhang R."/>
            <person name="Chen S."/>
        </authorList>
    </citation>
    <scope>NUCLEOTIDE SEQUENCE [LARGE SCALE GENOMIC DNA]</scope>
    <source>
        <strain evidence="2">fly-1011</strain>
    </source>
</reference>
<dbReference type="EMBL" id="JBEEWF010000001">
    <property type="protein sequence ID" value="MEQ5346612.1"/>
    <property type="molecule type" value="Genomic_DNA"/>
</dbReference>
<evidence type="ECO:0008006" key="3">
    <source>
        <dbReference type="Google" id="ProtNLM"/>
    </source>
</evidence>